<name>A0A3A4NGI7_ABYX5</name>
<sequence length="300" mass="35183">MVSPSARKAAAKYLRDEEMCSERRACLLMGVSRSAIRYQPQTVEDSRLREEILSLSNQHKRYGYRRVTALLRREGEQVNHKRVHRIWKQEGLGLRRKPRRKRRRGRIAVVIQKAERPNQVWSYDFLEDRTERGGKLRMLAVIDEFTRESLTIRVGKSMDAQRVIDVLLDLFEERGVPEYIRSDNGPEFVSKAVQEWLYLIGCQAIYIEPGSPWENSYIESFIGKFRDECLNMELFRNLREASIVVESWRKEYNELRPHSSLGYQTPVEFAQAVSSSRATPSFRLQPEKEKEEEKAVALTL</sequence>
<dbReference type="InterPro" id="IPR001584">
    <property type="entry name" value="Integrase_cat-core"/>
</dbReference>
<dbReference type="InterPro" id="IPR048020">
    <property type="entry name" value="Transpos_IS3"/>
</dbReference>
<dbReference type="InterPro" id="IPR012337">
    <property type="entry name" value="RNaseH-like_sf"/>
</dbReference>
<dbReference type="Proteomes" id="UP000265882">
    <property type="component" value="Unassembled WGS sequence"/>
</dbReference>
<dbReference type="Gene3D" id="3.30.420.10">
    <property type="entry name" value="Ribonuclease H-like superfamily/Ribonuclease H"/>
    <property type="match status" value="1"/>
</dbReference>
<organism evidence="3 4">
    <name type="scientific">Abyssobacteria bacterium (strain SURF_5)</name>
    <dbReference type="NCBI Taxonomy" id="2093360"/>
    <lineage>
        <taxon>Bacteria</taxon>
        <taxon>Pseudomonadati</taxon>
        <taxon>Candidatus Hydrogenedentota</taxon>
        <taxon>Candidatus Abyssobacteria</taxon>
    </lineage>
</organism>
<dbReference type="PANTHER" id="PTHR47515">
    <property type="entry name" value="LOW CALCIUM RESPONSE LOCUS PROTEIN T"/>
    <property type="match status" value="1"/>
</dbReference>
<dbReference type="GO" id="GO:0015074">
    <property type="term" value="P:DNA integration"/>
    <property type="evidence" value="ECO:0007669"/>
    <property type="project" value="InterPro"/>
</dbReference>
<dbReference type="InterPro" id="IPR036397">
    <property type="entry name" value="RNaseH_sf"/>
</dbReference>
<gene>
    <name evidence="3" type="ORF">C4520_11890</name>
</gene>
<dbReference type="PANTHER" id="PTHR47515:SF1">
    <property type="entry name" value="BLR2054 PROTEIN"/>
    <property type="match status" value="1"/>
</dbReference>
<dbReference type="InterPro" id="IPR025948">
    <property type="entry name" value="HTH-like_dom"/>
</dbReference>
<evidence type="ECO:0000313" key="4">
    <source>
        <dbReference type="Proteomes" id="UP000265882"/>
    </source>
</evidence>
<evidence type="ECO:0000313" key="3">
    <source>
        <dbReference type="EMBL" id="RJP20013.1"/>
    </source>
</evidence>
<evidence type="ECO:0000256" key="1">
    <source>
        <dbReference type="SAM" id="MobiDB-lite"/>
    </source>
</evidence>
<dbReference type="AlphaFoldDB" id="A0A3A4NGI7"/>
<dbReference type="EMBL" id="QZKU01000081">
    <property type="protein sequence ID" value="RJP20013.1"/>
    <property type="molecule type" value="Genomic_DNA"/>
</dbReference>
<comment type="caution">
    <text evidence="3">The sequence shown here is derived from an EMBL/GenBank/DDBJ whole genome shotgun (WGS) entry which is preliminary data.</text>
</comment>
<accession>A0A3A4NGI7</accession>
<feature type="region of interest" description="Disordered" evidence="1">
    <location>
        <begin position="278"/>
        <end position="300"/>
    </location>
</feature>
<dbReference type="PROSITE" id="PS50994">
    <property type="entry name" value="INTEGRASE"/>
    <property type="match status" value="1"/>
</dbReference>
<dbReference type="Pfam" id="PF13683">
    <property type="entry name" value="rve_3"/>
    <property type="match status" value="1"/>
</dbReference>
<protein>
    <submittedName>
        <fullName evidence="3">IS3 family transposase</fullName>
    </submittedName>
</protein>
<dbReference type="Pfam" id="PF13276">
    <property type="entry name" value="HTH_21"/>
    <property type="match status" value="1"/>
</dbReference>
<evidence type="ECO:0000259" key="2">
    <source>
        <dbReference type="PROSITE" id="PS50994"/>
    </source>
</evidence>
<reference evidence="3 4" key="1">
    <citation type="journal article" date="2017" name="ISME J.">
        <title>Energy and carbon metabolisms in a deep terrestrial subsurface fluid microbial community.</title>
        <authorList>
            <person name="Momper L."/>
            <person name="Jungbluth S.P."/>
            <person name="Lee M.D."/>
            <person name="Amend J.P."/>
        </authorList>
    </citation>
    <scope>NUCLEOTIDE SEQUENCE [LARGE SCALE GENOMIC DNA]</scope>
    <source>
        <strain evidence="3">SURF_5</strain>
    </source>
</reference>
<dbReference type="SUPFAM" id="SSF53098">
    <property type="entry name" value="Ribonuclease H-like"/>
    <property type="match status" value="1"/>
</dbReference>
<proteinExistence type="predicted"/>
<dbReference type="NCBIfam" id="NF033516">
    <property type="entry name" value="transpos_IS3"/>
    <property type="match status" value="1"/>
</dbReference>
<feature type="domain" description="Integrase catalytic" evidence="2">
    <location>
        <begin position="113"/>
        <end position="274"/>
    </location>
</feature>
<dbReference type="GO" id="GO:0003676">
    <property type="term" value="F:nucleic acid binding"/>
    <property type="evidence" value="ECO:0007669"/>
    <property type="project" value="InterPro"/>
</dbReference>
<feature type="compositionally biased region" description="Basic and acidic residues" evidence="1">
    <location>
        <begin position="285"/>
        <end position="300"/>
    </location>
</feature>